<dbReference type="NCBIfam" id="TIGR02135">
    <property type="entry name" value="phoU_full"/>
    <property type="match status" value="1"/>
</dbReference>
<evidence type="ECO:0000256" key="5">
    <source>
        <dbReference type="ARBA" id="ARBA00022490"/>
    </source>
</evidence>
<dbReference type="GO" id="GO:0030643">
    <property type="term" value="P:intracellular phosphate ion homeostasis"/>
    <property type="evidence" value="ECO:0007669"/>
    <property type="project" value="InterPro"/>
</dbReference>
<dbReference type="InterPro" id="IPR038078">
    <property type="entry name" value="PhoU-like_sf"/>
</dbReference>
<dbReference type="SUPFAM" id="SSF109755">
    <property type="entry name" value="PhoU-like"/>
    <property type="match status" value="1"/>
</dbReference>
<keyword evidence="4 7" id="KW-0813">Transport</keyword>
<evidence type="ECO:0000256" key="7">
    <source>
        <dbReference type="PIRNR" id="PIRNR003107"/>
    </source>
</evidence>
<dbReference type="Gene3D" id="1.20.58.220">
    <property type="entry name" value="Phosphate transport system protein phou homolog 2, domain 2"/>
    <property type="match status" value="1"/>
</dbReference>
<dbReference type="Proteomes" id="UP000030466">
    <property type="component" value="Unassembled WGS sequence"/>
</dbReference>
<accession>A0A0A6VT28</accession>
<dbReference type="PIRSF" id="PIRSF003107">
    <property type="entry name" value="PhoU"/>
    <property type="match status" value="1"/>
</dbReference>
<comment type="subcellular location">
    <subcellularLocation>
        <location evidence="1 7">Cytoplasm</location>
    </subcellularLocation>
</comment>
<sequence length="232" mass="25675">MRKVFQAELHQVGEELIQIATLVREALARAKDALLDADIQLAEEVISNDARIDFLQNDLDERSIDILALQSPVASDLRMIVGALRMSASLERAGDLARHLAQAVRIRYPEPVIPEPLVETFTRMFDLDLQILDRVIQVLQTRDLSLADDIYSLKGEVNQLHQSVFDALAAPSWDSSVPTAVDVTLCSRYLERIGDHGVSVTRKVSYLVTGDWVPASSDRPTGHGHVGRDGGE</sequence>
<evidence type="ECO:0000256" key="3">
    <source>
        <dbReference type="ARBA" id="ARBA00011738"/>
    </source>
</evidence>
<dbReference type="AlphaFoldDB" id="A0A0A6VT28"/>
<dbReference type="RefSeq" id="WP_017831967.1">
    <property type="nucleotide sequence ID" value="NZ_JSUH01000006.1"/>
</dbReference>
<proteinExistence type="inferred from homology"/>
<organism evidence="9 10">
    <name type="scientific">Kocuria rosea subsp. polaris</name>
    <dbReference type="NCBI Taxonomy" id="136273"/>
    <lineage>
        <taxon>Bacteria</taxon>
        <taxon>Bacillati</taxon>
        <taxon>Actinomycetota</taxon>
        <taxon>Actinomycetes</taxon>
        <taxon>Micrococcales</taxon>
        <taxon>Micrococcaceae</taxon>
        <taxon>Kocuria</taxon>
    </lineage>
</organism>
<dbReference type="GO" id="GO:0006817">
    <property type="term" value="P:phosphate ion transport"/>
    <property type="evidence" value="ECO:0007669"/>
    <property type="project" value="UniProtKB-KW"/>
</dbReference>
<dbReference type="OrthoDB" id="9814256at2"/>
<protein>
    <recommendedName>
        <fullName evidence="7">Phosphate-specific transport system accessory protein PhoU</fullName>
    </recommendedName>
</protein>
<dbReference type="GO" id="GO:0045936">
    <property type="term" value="P:negative regulation of phosphate metabolic process"/>
    <property type="evidence" value="ECO:0007669"/>
    <property type="project" value="InterPro"/>
</dbReference>
<evidence type="ECO:0000256" key="4">
    <source>
        <dbReference type="ARBA" id="ARBA00022448"/>
    </source>
</evidence>
<comment type="function">
    <text evidence="7">Plays a role in the regulation of phosphate uptake.</text>
</comment>
<feature type="domain" description="PhoU" evidence="8">
    <location>
        <begin position="122"/>
        <end position="202"/>
    </location>
</feature>
<evidence type="ECO:0000313" key="9">
    <source>
        <dbReference type="EMBL" id="KHD97756.1"/>
    </source>
</evidence>
<feature type="domain" description="PhoU" evidence="8">
    <location>
        <begin position="17"/>
        <end position="104"/>
    </location>
</feature>
<evidence type="ECO:0000259" key="8">
    <source>
        <dbReference type="Pfam" id="PF01895"/>
    </source>
</evidence>
<gene>
    <name evidence="9" type="ORF">GY22_08725</name>
</gene>
<evidence type="ECO:0000313" key="10">
    <source>
        <dbReference type="Proteomes" id="UP000030466"/>
    </source>
</evidence>
<dbReference type="FunFam" id="1.20.58.220:FF:000004">
    <property type="entry name" value="Phosphate-specific transport system accessory protein PhoU"/>
    <property type="match status" value="1"/>
</dbReference>
<evidence type="ECO:0000256" key="2">
    <source>
        <dbReference type="ARBA" id="ARBA00008107"/>
    </source>
</evidence>
<dbReference type="Pfam" id="PF01895">
    <property type="entry name" value="PhoU"/>
    <property type="match status" value="2"/>
</dbReference>
<evidence type="ECO:0000256" key="6">
    <source>
        <dbReference type="ARBA" id="ARBA00022592"/>
    </source>
</evidence>
<comment type="caution">
    <text evidence="9">The sequence shown here is derived from an EMBL/GenBank/DDBJ whole genome shotgun (WGS) entry which is preliminary data.</text>
</comment>
<keyword evidence="5 7" id="KW-0963">Cytoplasm</keyword>
<dbReference type="GeneID" id="64348603"/>
<comment type="subunit">
    <text evidence="3 7">Homodimer.</text>
</comment>
<dbReference type="PANTHER" id="PTHR42930">
    <property type="entry name" value="PHOSPHATE-SPECIFIC TRANSPORT SYSTEM ACCESSORY PROTEIN PHOU"/>
    <property type="match status" value="1"/>
</dbReference>
<dbReference type="PANTHER" id="PTHR42930:SF3">
    <property type="entry name" value="PHOSPHATE-SPECIFIC TRANSPORT SYSTEM ACCESSORY PROTEIN PHOU"/>
    <property type="match status" value="1"/>
</dbReference>
<keyword evidence="6 7" id="KW-0592">Phosphate transport</keyword>
<dbReference type="EMBL" id="JSUH01000006">
    <property type="protein sequence ID" value="KHD97756.1"/>
    <property type="molecule type" value="Genomic_DNA"/>
</dbReference>
<comment type="similarity">
    <text evidence="2 7">Belongs to the PhoU family.</text>
</comment>
<dbReference type="InterPro" id="IPR026022">
    <property type="entry name" value="PhoU_dom"/>
</dbReference>
<keyword evidence="10" id="KW-1185">Reference proteome</keyword>
<dbReference type="InterPro" id="IPR028366">
    <property type="entry name" value="PhoU"/>
</dbReference>
<dbReference type="GO" id="GO:0005737">
    <property type="term" value="C:cytoplasm"/>
    <property type="evidence" value="ECO:0007669"/>
    <property type="project" value="UniProtKB-SubCell"/>
</dbReference>
<reference evidence="9 10" key="1">
    <citation type="journal article" date="2003" name="Int. J. Syst. Evol. Microbiol.">
        <title>Kocuria polaris sp. nov., an orange-pigmented psychrophilic bacterium isolated from an Antarctic cyanobacterial mat sample.</title>
        <authorList>
            <person name="Reddy G.S."/>
            <person name="Prakash J.S."/>
            <person name="Prabahar V."/>
            <person name="Matsumoto G.I."/>
            <person name="Stackebrandt E."/>
            <person name="Shivaji S."/>
        </authorList>
    </citation>
    <scope>NUCLEOTIDE SEQUENCE [LARGE SCALE GENOMIC DNA]</scope>
    <source>
        <strain evidence="9 10">CMS 76or</strain>
    </source>
</reference>
<evidence type="ECO:0000256" key="1">
    <source>
        <dbReference type="ARBA" id="ARBA00004496"/>
    </source>
</evidence>
<name>A0A0A6VT28_KOCRO</name>